<dbReference type="EMBL" id="JAAZNV010000013">
    <property type="protein sequence ID" value="NMB91966.1"/>
    <property type="molecule type" value="Genomic_DNA"/>
</dbReference>
<dbReference type="Proteomes" id="UP000590542">
    <property type="component" value="Unassembled WGS sequence"/>
</dbReference>
<evidence type="ECO:0000313" key="2">
    <source>
        <dbReference type="Proteomes" id="UP000590542"/>
    </source>
</evidence>
<protein>
    <submittedName>
        <fullName evidence="1">Uncharacterized protein</fullName>
    </submittedName>
</protein>
<name>A0A7X9E7L1_UNCKA</name>
<sequence>MLANVICSCFSKILICYYVPITSIFEKIQQTIGEYFDNERGFMRFIGDVRVTPEKLKSYETQVVGIKASDYSDLLKFNKAAYECPIEKVEPFPYGSSSFGFAVGVRFELKRPEGKPDDPILIFFGTDSIRKYKTLEECKQAISKGKDVVSFSEGMLKLGVATEISNRETSSRLSKEFHEKMDQVKR</sequence>
<comment type="caution">
    <text evidence="1">The sequence shown here is derived from an EMBL/GenBank/DDBJ whole genome shotgun (WGS) entry which is preliminary data.</text>
</comment>
<reference evidence="1 2" key="1">
    <citation type="journal article" date="2020" name="Biotechnol. Biofuels">
        <title>New insights from the biogas microbiome by comprehensive genome-resolved metagenomics of nearly 1600 species originating from multiple anaerobic digesters.</title>
        <authorList>
            <person name="Campanaro S."/>
            <person name="Treu L."/>
            <person name="Rodriguez-R L.M."/>
            <person name="Kovalovszki A."/>
            <person name="Ziels R.M."/>
            <person name="Maus I."/>
            <person name="Zhu X."/>
            <person name="Kougias P.G."/>
            <person name="Basile A."/>
            <person name="Luo G."/>
            <person name="Schluter A."/>
            <person name="Konstantinidis K.T."/>
            <person name="Angelidaki I."/>
        </authorList>
    </citation>
    <scope>NUCLEOTIDE SEQUENCE [LARGE SCALE GENOMIC DNA]</scope>
    <source>
        <strain evidence="1">AS27yjCOA_202</strain>
    </source>
</reference>
<accession>A0A7X9E7L1</accession>
<dbReference type="AlphaFoldDB" id="A0A7X9E7L1"/>
<evidence type="ECO:0000313" key="1">
    <source>
        <dbReference type="EMBL" id="NMB91966.1"/>
    </source>
</evidence>
<proteinExistence type="predicted"/>
<gene>
    <name evidence="1" type="ORF">GYA37_03955</name>
</gene>
<organism evidence="1 2">
    <name type="scientific">candidate division WWE3 bacterium</name>
    <dbReference type="NCBI Taxonomy" id="2053526"/>
    <lineage>
        <taxon>Bacteria</taxon>
        <taxon>Katanobacteria</taxon>
    </lineage>
</organism>